<dbReference type="AlphaFoldDB" id="J2IE24"/>
<organism evidence="1 2">
    <name type="scientific">Alishewanella aestuarii B11</name>
    <dbReference type="NCBI Taxonomy" id="1197174"/>
    <lineage>
        <taxon>Bacteria</taxon>
        <taxon>Pseudomonadati</taxon>
        <taxon>Pseudomonadota</taxon>
        <taxon>Gammaproteobacteria</taxon>
        <taxon>Alteromonadales</taxon>
        <taxon>Alteromonadaceae</taxon>
        <taxon>Alishewanella</taxon>
    </lineage>
</organism>
<protein>
    <submittedName>
        <fullName evidence="1">Uncharacterized protein</fullName>
    </submittedName>
</protein>
<evidence type="ECO:0000313" key="1">
    <source>
        <dbReference type="EMBL" id="EJI85397.1"/>
    </source>
</evidence>
<accession>J2IE24</accession>
<proteinExistence type="predicted"/>
<sequence>MHRVLPLTKPAIIADNSTAVVPLFRRFIFVIQLNAAPAPSLAG</sequence>
<comment type="caution">
    <text evidence="1">The sequence shown here is derived from an EMBL/GenBank/DDBJ whole genome shotgun (WGS) entry which is preliminary data.</text>
</comment>
<dbReference type="Proteomes" id="UP000012043">
    <property type="component" value="Unassembled WGS sequence"/>
</dbReference>
<evidence type="ECO:0000313" key="2">
    <source>
        <dbReference type="Proteomes" id="UP000012043"/>
    </source>
</evidence>
<name>J2IE24_9ALTE</name>
<reference evidence="1 2" key="1">
    <citation type="journal article" date="2012" name="J. Bacteriol.">
        <title>Genome Sequence of Pectin-Degrading Alishewanella aestuarii Strain B11T, Isolated from Tidal Flat Sediment.</title>
        <authorList>
            <person name="Jung J."/>
            <person name="Choi S."/>
            <person name="Chun J."/>
            <person name="Park W."/>
        </authorList>
    </citation>
    <scope>NUCLEOTIDE SEQUENCE [LARGE SCALE GENOMIC DNA]</scope>
    <source>
        <strain evidence="1 2">B11</strain>
    </source>
</reference>
<dbReference type="EMBL" id="ALAB01000024">
    <property type="protein sequence ID" value="EJI85397.1"/>
    <property type="molecule type" value="Genomic_DNA"/>
</dbReference>
<keyword evidence="2" id="KW-1185">Reference proteome</keyword>
<gene>
    <name evidence="1" type="ORF">AEST_17360</name>
</gene>